<reference evidence="3 4" key="1">
    <citation type="submission" date="2006-10" db="EMBL/GenBank/DDBJ databases">
        <title>The Genome Sequence of Batrachochytrium dendrobatidis JEL423.</title>
        <authorList>
            <consortium name="The Broad Institute Genome Sequencing Platform"/>
            <person name="Birren B."/>
            <person name="Lander E."/>
            <person name="Galagan J."/>
            <person name="Cuomo C."/>
            <person name="Devon K."/>
            <person name="Jaffe D."/>
            <person name="Butler J."/>
            <person name="Alvarez P."/>
            <person name="Gnerre S."/>
            <person name="Grabherr M."/>
            <person name="Kleber M."/>
            <person name="Mauceli E."/>
            <person name="Brockman W."/>
            <person name="Young S."/>
            <person name="LaButti K."/>
            <person name="Sykes S."/>
            <person name="DeCaprio D."/>
            <person name="Crawford M."/>
            <person name="Koehrsen M."/>
            <person name="Engels R."/>
            <person name="Montgomery P."/>
            <person name="Pearson M."/>
            <person name="Howarth C."/>
            <person name="Larson L."/>
            <person name="White J."/>
            <person name="O'Leary S."/>
            <person name="Kodira C."/>
            <person name="Zeng Q."/>
            <person name="Yandava C."/>
            <person name="Alvarado L."/>
            <person name="Longcore J."/>
            <person name="James T."/>
        </authorList>
    </citation>
    <scope>NUCLEOTIDE SEQUENCE [LARGE SCALE GENOMIC DNA]</scope>
    <source>
        <strain evidence="3 4">JEL423</strain>
    </source>
</reference>
<dbReference type="VEuPathDB" id="FungiDB:BDEG_25508"/>
<feature type="domain" description="Rab-GAP TBC" evidence="2">
    <location>
        <begin position="393"/>
        <end position="633"/>
    </location>
</feature>
<evidence type="ECO:0000313" key="4">
    <source>
        <dbReference type="Proteomes" id="UP000077115"/>
    </source>
</evidence>
<dbReference type="SMART" id="SM00164">
    <property type="entry name" value="TBC"/>
    <property type="match status" value="1"/>
</dbReference>
<evidence type="ECO:0000313" key="3">
    <source>
        <dbReference type="EMBL" id="OAJ41991.1"/>
    </source>
</evidence>
<dbReference type="eggNOG" id="KOG2197">
    <property type="taxonomic scope" value="Eukaryota"/>
</dbReference>
<dbReference type="EMBL" id="DS022306">
    <property type="protein sequence ID" value="OAJ41991.1"/>
    <property type="molecule type" value="Genomic_DNA"/>
</dbReference>
<dbReference type="Proteomes" id="UP000077115">
    <property type="component" value="Unassembled WGS sequence"/>
</dbReference>
<dbReference type="AlphaFoldDB" id="A0A177WRL3"/>
<organism evidence="3 4">
    <name type="scientific">Batrachochytrium dendrobatidis (strain JEL423)</name>
    <dbReference type="NCBI Taxonomy" id="403673"/>
    <lineage>
        <taxon>Eukaryota</taxon>
        <taxon>Fungi</taxon>
        <taxon>Fungi incertae sedis</taxon>
        <taxon>Chytridiomycota</taxon>
        <taxon>Chytridiomycota incertae sedis</taxon>
        <taxon>Chytridiomycetes</taxon>
        <taxon>Rhizophydiales</taxon>
        <taxon>Rhizophydiales incertae sedis</taxon>
        <taxon>Batrachochytrium</taxon>
    </lineage>
</organism>
<dbReference type="PANTHER" id="PTHR22957">
    <property type="entry name" value="TBC1 DOMAIN FAMILY MEMBER GTPASE-ACTIVATING PROTEIN"/>
    <property type="match status" value="1"/>
</dbReference>
<dbReference type="SUPFAM" id="SSF47923">
    <property type="entry name" value="Ypt/Rab-GAP domain of gyp1p"/>
    <property type="match status" value="2"/>
</dbReference>
<dbReference type="OrthoDB" id="10264062at2759"/>
<dbReference type="Gene3D" id="1.10.8.270">
    <property type="entry name" value="putative rabgap domain of human tbc1 domain family member 14 like domains"/>
    <property type="match status" value="1"/>
</dbReference>
<evidence type="ECO:0000259" key="2">
    <source>
        <dbReference type="PROSITE" id="PS50086"/>
    </source>
</evidence>
<evidence type="ECO:0000256" key="1">
    <source>
        <dbReference type="ARBA" id="ARBA00022468"/>
    </source>
</evidence>
<proteinExistence type="predicted"/>
<dbReference type="PROSITE" id="PS50086">
    <property type="entry name" value="TBC_RABGAP"/>
    <property type="match status" value="1"/>
</dbReference>
<dbReference type="Gene3D" id="1.10.472.80">
    <property type="entry name" value="Ypt/Rab-GAP domain of gyp1p, domain 3"/>
    <property type="match status" value="1"/>
</dbReference>
<dbReference type="STRING" id="403673.A0A177WRL3"/>
<sequence>MDAADYTKLVIARQNVLCSSELNCIDPPTGFLFIARKPGSQYEIALCWMALNAIPTSELPAFVAASSSNSSMSSTRFIPQTPSDSALQEQSPVAAQTSLVGSLSVTTVPKSLCAATDTIQSLTLSPILTLSRGHEACVQQLVIGMQDGSKWPPLQMDAFGNEKNPPSMTETVQILRRCFRRVGKDIVGCDVPNVYFVSDKLSVAPTRWPDVLPHPQESSIIYKAGAFGMDVVSSIVGRPIATKIEDVGWDMLEQFAKVTTFAKAKTSRALEHPLARPFLPYVPEQIRSIFLSSAEAEALLNDYDSAGRYLEQFAQDFQRQITRRISRAGSPQNTESFIIEYDQTRSYEAISAVYTAHFSGFPLTMEEWMSWQSNQTNLLKYKDLFYARIFSGGIEPAVRPMAWKYLLKSYSFADTLQDQTEISAKRREQYFNLKMSWMEVIETSTDEHSPKLDNGPVGDENEDADLFSKIRERKYRVEKDAVRTDRNTPYYESASEDGPLFAGLHVGDGLVTLRDVLMTYTIYNFDLGYVQGMSDLCSPILEVMDEEVETFWVFCEYMEKMNSHFSRNQLGMQLELRRLELLLKLIDPPLYRHMEQTDSVNMFCCFRWLLICFKREFPFQEIKTLWEVIWSCPLTTHFHLFVAVGILNMNRDQLFHQQAFDEVLKFINGLSDKIPVPETVGAGQVLLYLARDLFSMYAPSELCVHLPALPSIDAMLKNPDLSVDASIEHTEAKVVECDLSDDRKKLMQYWKNDMDDISFEEWTEIMQLFIAPTL</sequence>
<dbReference type="GO" id="GO:0005096">
    <property type="term" value="F:GTPase activator activity"/>
    <property type="evidence" value="ECO:0007669"/>
    <property type="project" value="UniProtKB-KW"/>
</dbReference>
<name>A0A177WRL3_BATDL</name>
<reference evidence="3 4" key="2">
    <citation type="submission" date="2016-05" db="EMBL/GenBank/DDBJ databases">
        <title>Lineage-specific infection strategies underlie the spectrum of fungal disease in amphibians.</title>
        <authorList>
            <person name="Cuomo C.A."/>
            <person name="Farrer R.A."/>
            <person name="James T."/>
            <person name="Longcore J."/>
            <person name="Birren B."/>
        </authorList>
    </citation>
    <scope>NUCLEOTIDE SEQUENCE [LARGE SCALE GENOMIC DNA]</scope>
    <source>
        <strain evidence="3 4">JEL423</strain>
    </source>
</reference>
<protein>
    <recommendedName>
        <fullName evidence="2">Rab-GAP TBC domain-containing protein</fullName>
    </recommendedName>
</protein>
<dbReference type="InterPro" id="IPR035969">
    <property type="entry name" value="Rab-GAP_TBC_sf"/>
</dbReference>
<dbReference type="InterPro" id="IPR000195">
    <property type="entry name" value="Rab-GAP-TBC_dom"/>
</dbReference>
<accession>A0A177WRL3</accession>
<dbReference type="FunFam" id="1.10.8.270:FF:000067">
    <property type="entry name" value="TBC1 domain family member 25"/>
    <property type="match status" value="1"/>
</dbReference>
<keyword evidence="1" id="KW-0343">GTPase activation</keyword>
<dbReference type="Pfam" id="PF00566">
    <property type="entry name" value="RabGAP-TBC"/>
    <property type="match status" value="1"/>
</dbReference>
<gene>
    <name evidence="3" type="ORF">BDEG_25508</name>
</gene>
<dbReference type="PANTHER" id="PTHR22957:SF502">
    <property type="entry name" value="SMALL G PROTEIN SIGNALING MODULATOR 2-RELATED"/>
    <property type="match status" value="1"/>
</dbReference>